<organism evidence="3 4">
    <name type="scientific">Bacillus benzoevorans</name>
    <dbReference type="NCBI Taxonomy" id="1456"/>
    <lineage>
        <taxon>Bacteria</taxon>
        <taxon>Bacillati</taxon>
        <taxon>Bacillota</taxon>
        <taxon>Bacilli</taxon>
        <taxon>Bacillales</taxon>
        <taxon>Bacillaceae</taxon>
        <taxon>Bacillus</taxon>
    </lineage>
</organism>
<dbReference type="RefSeq" id="WP_184528035.1">
    <property type="nucleotide sequence ID" value="NZ_JBHLZA010000066.1"/>
</dbReference>
<dbReference type="Proteomes" id="UP000531594">
    <property type="component" value="Unassembled WGS sequence"/>
</dbReference>
<accession>A0A7X0HTU2</accession>
<keyword evidence="1" id="KW-0812">Transmembrane</keyword>
<keyword evidence="1" id="KW-0472">Membrane</keyword>
<protein>
    <submittedName>
        <fullName evidence="3">Putative membrane protein YvbJ</fullName>
    </submittedName>
</protein>
<comment type="caution">
    <text evidence="3">The sequence shown here is derived from an EMBL/GenBank/DDBJ whole genome shotgun (WGS) entry which is preliminary data.</text>
</comment>
<evidence type="ECO:0000313" key="4">
    <source>
        <dbReference type="Proteomes" id="UP000531594"/>
    </source>
</evidence>
<keyword evidence="4" id="KW-1185">Reference proteome</keyword>
<feature type="domain" description="Zinc-ribbon" evidence="2">
    <location>
        <begin position="3"/>
        <end position="24"/>
    </location>
</feature>
<feature type="transmembrane region" description="Helical" evidence="1">
    <location>
        <begin position="58"/>
        <end position="75"/>
    </location>
</feature>
<gene>
    <name evidence="3" type="ORF">HNR53_003416</name>
</gene>
<reference evidence="3 4" key="1">
    <citation type="submission" date="2020-08" db="EMBL/GenBank/DDBJ databases">
        <title>Genomic Encyclopedia of Type Strains, Phase IV (KMG-IV): sequencing the most valuable type-strain genomes for metagenomic binning, comparative biology and taxonomic classification.</title>
        <authorList>
            <person name="Goeker M."/>
        </authorList>
    </citation>
    <scope>NUCLEOTIDE SEQUENCE [LARGE SCALE GENOMIC DNA]</scope>
    <source>
        <strain evidence="3 4">DSM 5391</strain>
    </source>
</reference>
<evidence type="ECO:0000259" key="2">
    <source>
        <dbReference type="Pfam" id="PF13240"/>
    </source>
</evidence>
<name>A0A7X0HTU2_9BACI</name>
<dbReference type="Pfam" id="PF13240">
    <property type="entry name" value="Zn_Ribbon_1"/>
    <property type="match status" value="1"/>
</dbReference>
<dbReference type="InterPro" id="IPR026870">
    <property type="entry name" value="Zinc_ribbon_dom"/>
</dbReference>
<keyword evidence="1" id="KW-1133">Transmembrane helix</keyword>
<proteinExistence type="predicted"/>
<dbReference type="AlphaFoldDB" id="A0A7X0HTU2"/>
<sequence>MAFCSNCGEQIDSTKPFCASCGARIDQDYASRQNKSSISDRNSSDSNKIKFKRVNWRVYFLSGLVLLLAAIYLIFDPFNKDVAFAKWGELTKQEKVTLVTDFMQENYPDISTPTAAEIIRYCNLLYKDAGDKNEAISSILSEFVELDKEKRIAAIAALSGDIIEDESRNDE</sequence>
<evidence type="ECO:0000313" key="3">
    <source>
        <dbReference type="EMBL" id="MBB6446752.1"/>
    </source>
</evidence>
<evidence type="ECO:0000256" key="1">
    <source>
        <dbReference type="SAM" id="Phobius"/>
    </source>
</evidence>
<dbReference type="EMBL" id="JACHGK010000013">
    <property type="protein sequence ID" value="MBB6446752.1"/>
    <property type="molecule type" value="Genomic_DNA"/>
</dbReference>